<evidence type="ECO:0000256" key="2">
    <source>
        <dbReference type="ARBA" id="ARBA00009033"/>
    </source>
</evidence>
<evidence type="ECO:0000259" key="11">
    <source>
        <dbReference type="Pfam" id="PF07670"/>
    </source>
</evidence>
<feature type="transmembrane region" description="Helical" evidence="8">
    <location>
        <begin position="458"/>
        <end position="482"/>
    </location>
</feature>
<feature type="compositionally biased region" description="Basic and acidic residues" evidence="7">
    <location>
        <begin position="24"/>
        <end position="34"/>
    </location>
</feature>
<dbReference type="InterPro" id="IPR011657">
    <property type="entry name" value="CNT_C_dom"/>
</dbReference>
<evidence type="ECO:0000259" key="9">
    <source>
        <dbReference type="Pfam" id="PF01773"/>
    </source>
</evidence>
<evidence type="ECO:0000313" key="13">
    <source>
        <dbReference type="Proteomes" id="UP000053268"/>
    </source>
</evidence>
<dbReference type="Pfam" id="PF07670">
    <property type="entry name" value="Gate"/>
    <property type="match status" value="1"/>
</dbReference>
<evidence type="ECO:0000256" key="6">
    <source>
        <dbReference type="ARBA" id="ARBA00023136"/>
    </source>
</evidence>
<evidence type="ECO:0000259" key="10">
    <source>
        <dbReference type="Pfam" id="PF07662"/>
    </source>
</evidence>
<dbReference type="Proteomes" id="UP000053268">
    <property type="component" value="Unassembled WGS sequence"/>
</dbReference>
<keyword evidence="6 8" id="KW-0472">Membrane</keyword>
<comment type="similarity">
    <text evidence="2">Belongs to the concentrative nucleoside transporter (CNT) (TC 2.A.41) family.</text>
</comment>
<dbReference type="InterPro" id="IPR011642">
    <property type="entry name" value="Gate_dom"/>
</dbReference>
<evidence type="ECO:0000256" key="7">
    <source>
        <dbReference type="SAM" id="MobiDB-lite"/>
    </source>
</evidence>
<proteinExistence type="inferred from homology"/>
<evidence type="ECO:0000256" key="3">
    <source>
        <dbReference type="ARBA" id="ARBA00022475"/>
    </source>
</evidence>
<keyword evidence="5 8" id="KW-1133">Transmembrane helix</keyword>
<dbReference type="GO" id="GO:0005886">
    <property type="term" value="C:plasma membrane"/>
    <property type="evidence" value="ECO:0007669"/>
    <property type="project" value="UniProtKB-SubCell"/>
</dbReference>
<feature type="transmembrane region" description="Helical" evidence="8">
    <location>
        <begin position="591"/>
        <end position="614"/>
    </location>
</feature>
<dbReference type="PANTHER" id="PTHR10590:SF4">
    <property type="entry name" value="SOLUTE CARRIER FAMILY 28 MEMBER 3"/>
    <property type="match status" value="1"/>
</dbReference>
<feature type="compositionally biased region" description="Polar residues" evidence="7">
    <location>
        <begin position="1"/>
        <end position="15"/>
    </location>
</feature>
<dbReference type="InterPro" id="IPR002668">
    <property type="entry name" value="CNT_N_dom"/>
</dbReference>
<feature type="region of interest" description="Disordered" evidence="7">
    <location>
        <begin position="1"/>
        <end position="34"/>
    </location>
</feature>
<evidence type="ECO:0000256" key="1">
    <source>
        <dbReference type="ARBA" id="ARBA00004651"/>
    </source>
</evidence>
<dbReference type="Pfam" id="PF01773">
    <property type="entry name" value="Nucleos_tra2_N"/>
    <property type="match status" value="1"/>
</dbReference>
<accession>A0A194PZM9</accession>
<feature type="domain" description="Nucleoside transporter/FeoB GTPase Gate" evidence="11">
    <location>
        <begin position="272"/>
        <end position="371"/>
    </location>
</feature>
<dbReference type="EMBL" id="KQ459593">
    <property type="protein sequence ID" value="KPI96620.1"/>
    <property type="molecule type" value="Genomic_DNA"/>
</dbReference>
<feature type="transmembrane region" description="Helical" evidence="8">
    <location>
        <begin position="108"/>
        <end position="129"/>
    </location>
</feature>
<sequence length="620" mass="68203">MTTNGTPQTRSNGTADGTFVEMDEMQKKEEADSNGEIVHEKLEYEPSGWFELTLNKAGSSTEDFLKKNSSAMKTIAVFVLNGLVIGFFFGCLYYWMNHSNKPLELCHGFGSLIAFLSIVYFFVIYFLVVKRYFGEWFEKTVWIRIETIAHCLWKKIWFRWCFSVGVLAAIAVFLYFDTRDAPERLISLLGLIVLLLLGFVFSAHPGRIKWRTVSMGLLIQFIFGLIFIRWDAGRLALQCFSDKVATFLSYGVEGAAFVFGDLLVRTEGVFAFSTLPVIFFFSMLVEVLFFWGALQWFCLRLGHVLRSLTSTTVCESVIAVANVFLGQSESVLIIKPYLTLLTPSEIHVVMSSGFATVSGKSLAFQFKTIATKSTSKVISNQKKPLIDCTILAAYIAFGAEPAHLVTASVMSAPAALCYAKLMLPETRRSRTAVHNLQPVEIEDQSALSAATRGATNGVALIMNIIANLVAFVAVIAFLNGVLGYCGGLLGNPDINLEWIFGKIFIPLCWLMGVPWEECEHVGTLVGLKTVVNEFVAYQRMGEMKNQGLLSSRGELIATYALCGFTNPASAGIMIGAISAMAPAQRETLSSVAVRAFFTGCGICFMTACIAGLLMPEGSFG</sequence>
<feature type="transmembrane region" description="Helical" evidence="8">
    <location>
        <begin position="75"/>
        <end position="96"/>
    </location>
</feature>
<feature type="transmembrane region" description="Helical" evidence="8">
    <location>
        <begin position="556"/>
        <end position="579"/>
    </location>
</feature>
<evidence type="ECO:0000256" key="8">
    <source>
        <dbReference type="SAM" id="Phobius"/>
    </source>
</evidence>
<feature type="transmembrane region" description="Helical" evidence="8">
    <location>
        <begin position="156"/>
        <end position="176"/>
    </location>
</feature>
<keyword evidence="13" id="KW-1185">Reference proteome</keyword>
<feature type="domain" description="Concentrative nucleoside transporter C-terminal" evidence="10">
    <location>
        <begin position="403"/>
        <end position="611"/>
    </location>
</feature>
<keyword evidence="3" id="KW-1003">Cell membrane</keyword>
<protein>
    <submittedName>
        <fullName evidence="12">Solute carrier family 28 member 3</fullName>
    </submittedName>
</protein>
<dbReference type="PANTHER" id="PTHR10590">
    <property type="entry name" value="SODIUM/NUCLEOSIDE COTRANSPORTER"/>
    <property type="match status" value="1"/>
</dbReference>
<dbReference type="InterPro" id="IPR008276">
    <property type="entry name" value="C_nuclsd_transpt"/>
</dbReference>
<feature type="transmembrane region" description="Helical" evidence="8">
    <location>
        <begin position="269"/>
        <end position="291"/>
    </location>
</feature>
<keyword evidence="4 8" id="KW-0812">Transmembrane</keyword>
<feature type="domain" description="Concentrative nucleoside transporter N-terminal" evidence="9">
    <location>
        <begin position="189"/>
        <end position="262"/>
    </location>
</feature>
<evidence type="ECO:0000313" key="12">
    <source>
        <dbReference type="EMBL" id="KPI96620.1"/>
    </source>
</evidence>
<dbReference type="AlphaFoldDB" id="A0A194PZM9"/>
<feature type="transmembrane region" description="Helical" evidence="8">
    <location>
        <begin position="182"/>
        <end position="201"/>
    </location>
</feature>
<dbReference type="Pfam" id="PF07662">
    <property type="entry name" value="Nucleos_tra2_C"/>
    <property type="match status" value="1"/>
</dbReference>
<gene>
    <name evidence="12" type="ORF">RR46_12650</name>
</gene>
<comment type="subcellular location">
    <subcellularLocation>
        <location evidence="1">Cell membrane</location>
        <topology evidence="1">Multi-pass membrane protein</topology>
    </subcellularLocation>
</comment>
<organism evidence="12 13">
    <name type="scientific">Papilio xuthus</name>
    <name type="common">Asian swallowtail butterfly</name>
    <dbReference type="NCBI Taxonomy" id="66420"/>
    <lineage>
        <taxon>Eukaryota</taxon>
        <taxon>Metazoa</taxon>
        <taxon>Ecdysozoa</taxon>
        <taxon>Arthropoda</taxon>
        <taxon>Hexapoda</taxon>
        <taxon>Insecta</taxon>
        <taxon>Pterygota</taxon>
        <taxon>Neoptera</taxon>
        <taxon>Endopterygota</taxon>
        <taxon>Lepidoptera</taxon>
        <taxon>Glossata</taxon>
        <taxon>Ditrysia</taxon>
        <taxon>Papilionoidea</taxon>
        <taxon>Papilionidae</taxon>
        <taxon>Papilioninae</taxon>
        <taxon>Papilio</taxon>
    </lineage>
</organism>
<dbReference type="GO" id="GO:0005415">
    <property type="term" value="F:nucleoside:sodium symporter activity"/>
    <property type="evidence" value="ECO:0007669"/>
    <property type="project" value="TreeGrafter"/>
</dbReference>
<evidence type="ECO:0000256" key="4">
    <source>
        <dbReference type="ARBA" id="ARBA00022692"/>
    </source>
</evidence>
<feature type="transmembrane region" description="Helical" evidence="8">
    <location>
        <begin position="213"/>
        <end position="230"/>
    </location>
</feature>
<dbReference type="STRING" id="66420.A0A194PZM9"/>
<name>A0A194PZM9_PAPXU</name>
<reference evidence="12 13" key="1">
    <citation type="journal article" date="2015" name="Nat. Commun.">
        <title>Outbred genome sequencing and CRISPR/Cas9 gene editing in butterflies.</title>
        <authorList>
            <person name="Li X."/>
            <person name="Fan D."/>
            <person name="Zhang W."/>
            <person name="Liu G."/>
            <person name="Zhang L."/>
            <person name="Zhao L."/>
            <person name="Fang X."/>
            <person name="Chen L."/>
            <person name="Dong Y."/>
            <person name="Chen Y."/>
            <person name="Ding Y."/>
            <person name="Zhao R."/>
            <person name="Feng M."/>
            <person name="Zhu Y."/>
            <person name="Feng Y."/>
            <person name="Jiang X."/>
            <person name="Zhu D."/>
            <person name="Xiang H."/>
            <person name="Feng X."/>
            <person name="Li S."/>
            <person name="Wang J."/>
            <person name="Zhang G."/>
            <person name="Kronforst M.R."/>
            <person name="Wang W."/>
        </authorList>
    </citation>
    <scope>NUCLEOTIDE SEQUENCE [LARGE SCALE GENOMIC DNA]</scope>
    <source>
        <strain evidence="12">Ya'a_city_454_Px</strain>
        <tissue evidence="12">Whole body</tissue>
    </source>
</reference>
<evidence type="ECO:0000256" key="5">
    <source>
        <dbReference type="ARBA" id="ARBA00022989"/>
    </source>
</evidence>